<evidence type="ECO:0000313" key="3">
    <source>
        <dbReference type="EMBL" id="GIQ82035.1"/>
    </source>
</evidence>
<dbReference type="PROSITE" id="PS50022">
    <property type="entry name" value="FA58C_3"/>
    <property type="match status" value="1"/>
</dbReference>
<dbReference type="SUPFAM" id="SSF49785">
    <property type="entry name" value="Galactose-binding domain-like"/>
    <property type="match status" value="1"/>
</dbReference>
<feature type="domain" description="F5/8 type C" evidence="2">
    <location>
        <begin position="356"/>
        <end position="505"/>
    </location>
</feature>
<proteinExistence type="predicted"/>
<sequence>MGHSHNPVLAPVVVVPPSGMGYDAMGGQPDVQQSYDFHTLKLRLEVAERRAKRAVCTSIVIGLLAIVLSVAVGVVLGMGSEAPDLTDLNDRVSDMEDTLSTQASDMSSLTSTVSTQGTTLSTLGGDVTALSSTVSVHTTSLSTLTSDMSTLSGSVSTQGTSLSTLDGDVAALSSTVSGHTTSLVTLSDNVSDVESDVATLSSTVADHTTSLSTLGSSLSELASTVATHGTDISGIDTELTSLEGSLSSQAGSLSSLSSRVSSVESAVSGNADSISSLETVSTSHTSSLGTLDTSVTAHEDEITDLALYTDPNAEEADVQALLMDGVVIVAPIYTKTTAADAAASLERVSLGFTGVTVRETVADDIARIRLSSVYRAGDNTDDYGCEYLLTHQDLSPAGAWIPGNQVVGQYVMAMYDNPTAVVAVATRGRVGSSSWVSSYAIEYYDSLTMSWMSMESTMTSFDGNTSGGSGVVLHVFSTPVVTRRVRVTPLAWTDLIAMGLEVYGWQ</sequence>
<dbReference type="PANTHER" id="PTHR24543">
    <property type="entry name" value="MULTICOPPER OXIDASE-RELATED"/>
    <property type="match status" value="1"/>
</dbReference>
<dbReference type="Gene3D" id="2.60.120.260">
    <property type="entry name" value="Galactose-binding domain-like"/>
    <property type="match status" value="1"/>
</dbReference>
<keyword evidence="1" id="KW-0472">Membrane</keyword>
<dbReference type="EMBL" id="BDIP01000569">
    <property type="protein sequence ID" value="GIQ82035.1"/>
    <property type="molecule type" value="Genomic_DNA"/>
</dbReference>
<dbReference type="Gene3D" id="1.20.5.340">
    <property type="match status" value="3"/>
</dbReference>
<evidence type="ECO:0000313" key="4">
    <source>
        <dbReference type="Proteomes" id="UP000265618"/>
    </source>
</evidence>
<accession>A0A9K3GGX9</accession>
<dbReference type="PANTHER" id="PTHR24543:SF325">
    <property type="entry name" value="F5_8 TYPE C DOMAIN-CONTAINING PROTEIN"/>
    <property type="match status" value="1"/>
</dbReference>
<comment type="caution">
    <text evidence="3">The sequence shown here is derived from an EMBL/GenBank/DDBJ whole genome shotgun (WGS) entry which is preliminary data.</text>
</comment>
<evidence type="ECO:0000259" key="2">
    <source>
        <dbReference type="PROSITE" id="PS50022"/>
    </source>
</evidence>
<dbReference type="InterPro" id="IPR000421">
    <property type="entry name" value="FA58C"/>
</dbReference>
<evidence type="ECO:0000256" key="1">
    <source>
        <dbReference type="SAM" id="Phobius"/>
    </source>
</evidence>
<keyword evidence="4" id="KW-1185">Reference proteome</keyword>
<feature type="transmembrane region" description="Helical" evidence="1">
    <location>
        <begin position="59"/>
        <end position="79"/>
    </location>
</feature>
<reference evidence="3 4" key="1">
    <citation type="journal article" date="2018" name="PLoS ONE">
        <title>The draft genome of Kipferlia bialata reveals reductive genome evolution in fornicate parasites.</title>
        <authorList>
            <person name="Tanifuji G."/>
            <person name="Takabayashi S."/>
            <person name="Kume K."/>
            <person name="Takagi M."/>
            <person name="Nakayama T."/>
            <person name="Kamikawa R."/>
            <person name="Inagaki Y."/>
            <person name="Hashimoto T."/>
        </authorList>
    </citation>
    <scope>NUCLEOTIDE SEQUENCE [LARGE SCALE GENOMIC DNA]</scope>
    <source>
        <strain evidence="3">NY0173</strain>
    </source>
</reference>
<dbReference type="Pfam" id="PF00754">
    <property type="entry name" value="F5_F8_type_C"/>
    <property type="match status" value="1"/>
</dbReference>
<protein>
    <recommendedName>
        <fullName evidence="2">F5/8 type C domain-containing protein</fullName>
    </recommendedName>
</protein>
<gene>
    <name evidence="3" type="ORF">KIPB_003107</name>
</gene>
<keyword evidence="1" id="KW-1133">Transmembrane helix</keyword>
<name>A0A9K3GGX9_9EUKA</name>
<dbReference type="AlphaFoldDB" id="A0A9K3GGX9"/>
<dbReference type="SUPFAM" id="SSF58100">
    <property type="entry name" value="Bacterial hemolysins"/>
    <property type="match status" value="1"/>
</dbReference>
<dbReference type="Proteomes" id="UP000265618">
    <property type="component" value="Unassembled WGS sequence"/>
</dbReference>
<keyword evidence="1" id="KW-0812">Transmembrane</keyword>
<dbReference type="InterPro" id="IPR008979">
    <property type="entry name" value="Galactose-bd-like_sf"/>
</dbReference>
<organism evidence="3 4">
    <name type="scientific">Kipferlia bialata</name>
    <dbReference type="NCBI Taxonomy" id="797122"/>
    <lineage>
        <taxon>Eukaryota</taxon>
        <taxon>Metamonada</taxon>
        <taxon>Carpediemonas-like organisms</taxon>
        <taxon>Kipferlia</taxon>
    </lineage>
</organism>